<dbReference type="PANTHER" id="PTHR30093:SF34">
    <property type="entry name" value="PREPILIN PEPTIDASE-DEPENDENT PROTEIN D"/>
    <property type="match status" value="1"/>
</dbReference>
<keyword evidence="4" id="KW-0812">Transmembrane</keyword>
<dbReference type="EMBL" id="JBGOOL010000014">
    <property type="protein sequence ID" value="MEZ8052850.1"/>
    <property type="molecule type" value="Genomic_DNA"/>
</dbReference>
<dbReference type="PANTHER" id="PTHR30093">
    <property type="entry name" value="GENERAL SECRETION PATHWAY PROTEIN G"/>
    <property type="match status" value="1"/>
</dbReference>
<dbReference type="InterPro" id="IPR045584">
    <property type="entry name" value="Pilin-like"/>
</dbReference>
<evidence type="ECO:0000313" key="5">
    <source>
        <dbReference type="EMBL" id="MEZ8052850.1"/>
    </source>
</evidence>
<dbReference type="InterPro" id="IPR012902">
    <property type="entry name" value="N_methyl_site"/>
</dbReference>
<feature type="transmembrane region" description="Helical" evidence="4">
    <location>
        <begin position="12"/>
        <end position="34"/>
    </location>
</feature>
<dbReference type="Gene3D" id="3.30.700.10">
    <property type="entry name" value="Glycoprotein, Type 4 Pilin"/>
    <property type="match status" value="1"/>
</dbReference>
<organism evidence="5 6">
    <name type="scientific">Vibrio atlanticus</name>
    <dbReference type="NCBI Taxonomy" id="693153"/>
    <lineage>
        <taxon>Bacteria</taxon>
        <taxon>Pseudomonadati</taxon>
        <taxon>Pseudomonadota</taxon>
        <taxon>Gammaproteobacteria</taxon>
        <taxon>Vibrionales</taxon>
        <taxon>Vibrionaceae</taxon>
        <taxon>Vibrio</taxon>
    </lineage>
</organism>
<evidence type="ECO:0000313" key="6">
    <source>
        <dbReference type="Proteomes" id="UP001569175"/>
    </source>
</evidence>
<dbReference type="SUPFAM" id="SSF54523">
    <property type="entry name" value="Pili subunits"/>
    <property type="match status" value="1"/>
</dbReference>
<dbReference type="PROSITE" id="PS00409">
    <property type="entry name" value="PROKAR_NTER_METHYL"/>
    <property type="match status" value="1"/>
</dbReference>
<dbReference type="RefSeq" id="WP_017103842.1">
    <property type="nucleotide sequence ID" value="NZ_JAKJTZ010000023.1"/>
</dbReference>
<keyword evidence="3" id="KW-0281">Fimbrium</keyword>
<proteinExistence type="inferred from homology"/>
<keyword evidence="4" id="KW-0472">Membrane</keyword>
<name>A0ABV4KN94_9VIBR</name>
<protein>
    <submittedName>
        <fullName evidence="5">Prepilin-type N-terminal cleavage/methylation domain-containing protein</fullName>
    </submittedName>
</protein>
<keyword evidence="2" id="KW-0488">Methylation</keyword>
<evidence type="ECO:0000256" key="4">
    <source>
        <dbReference type="SAM" id="Phobius"/>
    </source>
</evidence>
<dbReference type="Proteomes" id="UP001569175">
    <property type="component" value="Unassembled WGS sequence"/>
</dbReference>
<evidence type="ECO:0000256" key="3">
    <source>
        <dbReference type="RuleBase" id="RU000389"/>
    </source>
</evidence>
<keyword evidence="4" id="KW-1133">Transmembrane helix</keyword>
<gene>
    <name evidence="5" type="ORF">ACED57_06780</name>
</gene>
<dbReference type="Pfam" id="PF00114">
    <property type="entry name" value="Pilin"/>
    <property type="match status" value="1"/>
</dbReference>
<dbReference type="Pfam" id="PF07963">
    <property type="entry name" value="N_methyl"/>
    <property type="match status" value="1"/>
</dbReference>
<comment type="similarity">
    <text evidence="1 3">Belongs to the N-Me-Phe pilin family.</text>
</comment>
<accession>A0ABV4KN94</accession>
<sequence length="152" mass="15506">MKNKRKNQKGFTLIELMIVVAIIGILAAFAVPAYQNYTNRAHASEMLSASSAFKTATSICLLDGQADCSSGTGGVPGNQQFQKNATDDFTVSSTIAQAALGTATGNITATVAAKGALAANSTVVLTPSISASGVTWAVTCTGAGNADWCPER</sequence>
<dbReference type="InterPro" id="IPR001082">
    <property type="entry name" value="Pilin"/>
</dbReference>
<comment type="caution">
    <text evidence="5">The sequence shown here is derived from an EMBL/GenBank/DDBJ whole genome shotgun (WGS) entry which is preliminary data.</text>
</comment>
<evidence type="ECO:0000256" key="1">
    <source>
        <dbReference type="ARBA" id="ARBA00005233"/>
    </source>
</evidence>
<evidence type="ECO:0000256" key="2">
    <source>
        <dbReference type="ARBA" id="ARBA00022481"/>
    </source>
</evidence>
<keyword evidence="6" id="KW-1185">Reference proteome</keyword>
<reference evidence="5 6" key="1">
    <citation type="submission" date="2024-06" db="EMBL/GenBank/DDBJ databases">
        <authorList>
            <person name="Steensen K."/>
            <person name="Seneca J."/>
            <person name="Bartlau N."/>
            <person name="Yu A.X."/>
            <person name="Polz M.F."/>
        </authorList>
    </citation>
    <scope>NUCLEOTIDE SEQUENCE [LARGE SCALE GENOMIC DNA]</scope>
    <source>
        <strain evidence="5 6">1F9</strain>
    </source>
</reference>
<dbReference type="NCBIfam" id="TIGR02532">
    <property type="entry name" value="IV_pilin_GFxxxE"/>
    <property type="match status" value="1"/>
</dbReference>